<evidence type="ECO:0000256" key="2">
    <source>
        <dbReference type="ARBA" id="ARBA00004651"/>
    </source>
</evidence>
<keyword evidence="7" id="KW-0812">Transmembrane</keyword>
<dbReference type="CDD" id="cd06225">
    <property type="entry name" value="HAMP"/>
    <property type="match status" value="1"/>
</dbReference>
<dbReference type="RefSeq" id="WP_167055395.1">
    <property type="nucleotide sequence ID" value="NZ_JAAOZR010000010.1"/>
</dbReference>
<dbReference type="InterPro" id="IPR005467">
    <property type="entry name" value="His_kinase_dom"/>
</dbReference>
<keyword evidence="4" id="KW-1003">Cell membrane</keyword>
<dbReference type="InterPro" id="IPR036097">
    <property type="entry name" value="HisK_dim/P_sf"/>
</dbReference>
<dbReference type="PROSITE" id="PS50109">
    <property type="entry name" value="HIS_KIN"/>
    <property type="match status" value="1"/>
</dbReference>
<dbReference type="InterPro" id="IPR004358">
    <property type="entry name" value="Sig_transdc_His_kin-like_C"/>
</dbReference>
<dbReference type="Pfam" id="PF00672">
    <property type="entry name" value="HAMP"/>
    <property type="match status" value="1"/>
</dbReference>
<organism evidence="16 17">
    <name type="scientific">Paenibacillus aceris</name>
    <dbReference type="NCBI Taxonomy" id="869555"/>
    <lineage>
        <taxon>Bacteria</taxon>
        <taxon>Bacillati</taxon>
        <taxon>Bacillota</taxon>
        <taxon>Bacilli</taxon>
        <taxon>Bacillales</taxon>
        <taxon>Paenibacillaceae</taxon>
        <taxon>Paenibacillus</taxon>
    </lineage>
</organism>
<evidence type="ECO:0000259" key="15">
    <source>
        <dbReference type="PROSITE" id="PS50885"/>
    </source>
</evidence>
<dbReference type="GO" id="GO:0016301">
    <property type="term" value="F:kinase activity"/>
    <property type="evidence" value="ECO:0007669"/>
    <property type="project" value="UniProtKB-KW"/>
</dbReference>
<evidence type="ECO:0000259" key="14">
    <source>
        <dbReference type="PROSITE" id="PS50109"/>
    </source>
</evidence>
<keyword evidence="12" id="KW-0902">Two-component regulatory system</keyword>
<keyword evidence="8" id="KW-0547">Nucleotide-binding</keyword>
<evidence type="ECO:0000256" key="13">
    <source>
        <dbReference type="ARBA" id="ARBA00023136"/>
    </source>
</evidence>
<evidence type="ECO:0000256" key="9">
    <source>
        <dbReference type="ARBA" id="ARBA00022777"/>
    </source>
</evidence>
<evidence type="ECO:0000313" key="17">
    <source>
        <dbReference type="Proteomes" id="UP001519344"/>
    </source>
</evidence>
<feature type="domain" description="Histidine kinase" evidence="14">
    <location>
        <begin position="308"/>
        <end position="525"/>
    </location>
</feature>
<evidence type="ECO:0000256" key="3">
    <source>
        <dbReference type="ARBA" id="ARBA00012438"/>
    </source>
</evidence>
<keyword evidence="9 16" id="KW-0418">Kinase</keyword>
<evidence type="ECO:0000256" key="11">
    <source>
        <dbReference type="ARBA" id="ARBA00022989"/>
    </source>
</evidence>
<name>A0ABS4I703_9BACL</name>
<dbReference type="Pfam" id="PF02518">
    <property type="entry name" value="HATPase_c"/>
    <property type="match status" value="1"/>
</dbReference>
<accession>A0ABS4I703</accession>
<reference evidence="16 17" key="1">
    <citation type="submission" date="2021-03" db="EMBL/GenBank/DDBJ databases">
        <title>Genomic Encyclopedia of Type Strains, Phase IV (KMG-IV): sequencing the most valuable type-strain genomes for metagenomic binning, comparative biology and taxonomic classification.</title>
        <authorList>
            <person name="Goeker M."/>
        </authorList>
    </citation>
    <scope>NUCLEOTIDE SEQUENCE [LARGE SCALE GENOMIC DNA]</scope>
    <source>
        <strain evidence="16 17">DSM 24950</strain>
    </source>
</reference>
<keyword evidence="6" id="KW-0808">Transferase</keyword>
<dbReference type="PANTHER" id="PTHR45528">
    <property type="entry name" value="SENSOR HISTIDINE KINASE CPXA"/>
    <property type="match status" value="1"/>
</dbReference>
<dbReference type="SUPFAM" id="SSF47384">
    <property type="entry name" value="Homodimeric domain of signal transducing histidine kinase"/>
    <property type="match status" value="1"/>
</dbReference>
<feature type="domain" description="HAMP" evidence="15">
    <location>
        <begin position="241"/>
        <end position="293"/>
    </location>
</feature>
<dbReference type="EC" id="2.7.13.3" evidence="3"/>
<evidence type="ECO:0000256" key="12">
    <source>
        <dbReference type="ARBA" id="ARBA00023012"/>
    </source>
</evidence>
<dbReference type="InterPro" id="IPR036890">
    <property type="entry name" value="HATPase_C_sf"/>
</dbReference>
<dbReference type="InterPro" id="IPR003661">
    <property type="entry name" value="HisK_dim/P_dom"/>
</dbReference>
<keyword evidence="10" id="KW-0067">ATP-binding</keyword>
<dbReference type="PROSITE" id="PS50885">
    <property type="entry name" value="HAMP"/>
    <property type="match status" value="1"/>
</dbReference>
<evidence type="ECO:0000256" key="6">
    <source>
        <dbReference type="ARBA" id="ARBA00022679"/>
    </source>
</evidence>
<keyword evidence="5" id="KW-0597">Phosphoprotein</keyword>
<dbReference type="InterPro" id="IPR003594">
    <property type="entry name" value="HATPase_dom"/>
</dbReference>
<evidence type="ECO:0000313" key="16">
    <source>
        <dbReference type="EMBL" id="MBP1966689.1"/>
    </source>
</evidence>
<comment type="subcellular location">
    <subcellularLocation>
        <location evidence="2">Cell membrane</location>
        <topology evidence="2">Multi-pass membrane protein</topology>
    </subcellularLocation>
</comment>
<dbReference type="CDD" id="cd00082">
    <property type="entry name" value="HisKA"/>
    <property type="match status" value="1"/>
</dbReference>
<dbReference type="Gene3D" id="3.30.565.10">
    <property type="entry name" value="Histidine kinase-like ATPase, C-terminal domain"/>
    <property type="match status" value="1"/>
</dbReference>
<evidence type="ECO:0000256" key="10">
    <source>
        <dbReference type="ARBA" id="ARBA00022840"/>
    </source>
</evidence>
<dbReference type="SMART" id="SM00304">
    <property type="entry name" value="HAMP"/>
    <property type="match status" value="1"/>
</dbReference>
<dbReference type="Pfam" id="PF00512">
    <property type="entry name" value="HisKA"/>
    <property type="match status" value="1"/>
</dbReference>
<dbReference type="InterPro" id="IPR003660">
    <property type="entry name" value="HAMP_dom"/>
</dbReference>
<keyword evidence="13" id="KW-0472">Membrane</keyword>
<dbReference type="InterPro" id="IPR050398">
    <property type="entry name" value="HssS/ArlS-like"/>
</dbReference>
<dbReference type="Proteomes" id="UP001519344">
    <property type="component" value="Unassembled WGS sequence"/>
</dbReference>
<dbReference type="PRINTS" id="PR00344">
    <property type="entry name" value="BCTRLSENSOR"/>
</dbReference>
<proteinExistence type="predicted"/>
<evidence type="ECO:0000256" key="1">
    <source>
        <dbReference type="ARBA" id="ARBA00000085"/>
    </source>
</evidence>
<dbReference type="Gene3D" id="1.10.287.130">
    <property type="match status" value="1"/>
</dbReference>
<keyword evidence="17" id="KW-1185">Reference proteome</keyword>
<comment type="catalytic activity">
    <reaction evidence="1">
        <text>ATP + protein L-histidine = ADP + protein N-phospho-L-histidine.</text>
        <dbReference type="EC" id="2.7.13.3"/>
    </reaction>
</comment>
<dbReference type="SUPFAM" id="SSF55874">
    <property type="entry name" value="ATPase domain of HSP90 chaperone/DNA topoisomerase II/histidine kinase"/>
    <property type="match status" value="1"/>
</dbReference>
<sequence length="525" mass="59905">MNYKKLPLRILHQMRASLRVQMILAFICCMLVSVLIDLASAPLFAHKERRLDFTEGIVTIDESGRDLVKRFNQMNQDINGLVKQLGNEDPAFKNKFLNRPLPSLTGNDEWITVPSDGDSVYHLTRNEIIQFLLNIPKQQNNLNAVMTDSDGKVLYNSDGVTDTQVDIPNAMAEAKKPFFNQDQGKHPKVTRLYTMTMNGGTAYCIVRGSPQPTVVYVNESEIPPILLGVVTFFICFYFITKRKMKEFEEIALGLMEIATGNLKFRIREKSKDELGSLAANINFMASELDQMIERERQAEKLKDELITNVSHDLRTPLTSIMGYMRLVKDHQYKSKAQLDEYVDIAYGKSEQLKKLIEDLFDFTRLNYEGVQLKKEKVSLNQMLRQLTEELDPIAKESNVTFIKDLPKEPIIMEVDPNQMVRAFENVLTNAIKYSTHPGTIHIQIVNHKHSVQITVSNPCEALSEDEVNRLFDRFYRVDTSRSSSKSGAGLGLAITKSIIDLHQGTIHVDYENQVIRLTITLPFHV</sequence>
<comment type="caution">
    <text evidence="16">The sequence shown here is derived from an EMBL/GenBank/DDBJ whole genome shotgun (WGS) entry which is preliminary data.</text>
</comment>
<dbReference type="SUPFAM" id="SSF158472">
    <property type="entry name" value="HAMP domain-like"/>
    <property type="match status" value="1"/>
</dbReference>
<dbReference type="EMBL" id="JAGGKV010000024">
    <property type="protein sequence ID" value="MBP1966689.1"/>
    <property type="molecule type" value="Genomic_DNA"/>
</dbReference>
<evidence type="ECO:0000256" key="4">
    <source>
        <dbReference type="ARBA" id="ARBA00022475"/>
    </source>
</evidence>
<gene>
    <name evidence="16" type="ORF">J2Z65_005949</name>
</gene>
<dbReference type="SMART" id="SM00388">
    <property type="entry name" value="HisKA"/>
    <property type="match status" value="1"/>
</dbReference>
<dbReference type="Gene3D" id="6.10.340.10">
    <property type="match status" value="1"/>
</dbReference>
<keyword evidence="11" id="KW-1133">Transmembrane helix</keyword>
<evidence type="ECO:0000256" key="7">
    <source>
        <dbReference type="ARBA" id="ARBA00022692"/>
    </source>
</evidence>
<evidence type="ECO:0000256" key="8">
    <source>
        <dbReference type="ARBA" id="ARBA00022741"/>
    </source>
</evidence>
<dbReference type="SMART" id="SM00387">
    <property type="entry name" value="HATPase_c"/>
    <property type="match status" value="1"/>
</dbReference>
<dbReference type="PANTHER" id="PTHR45528:SF8">
    <property type="entry name" value="HISTIDINE KINASE"/>
    <property type="match status" value="1"/>
</dbReference>
<evidence type="ECO:0000256" key="5">
    <source>
        <dbReference type="ARBA" id="ARBA00022553"/>
    </source>
</evidence>
<protein>
    <recommendedName>
        <fullName evidence="3">histidine kinase</fullName>
        <ecNumber evidence="3">2.7.13.3</ecNumber>
    </recommendedName>
</protein>